<accession>A0A4Z0RYK6</accession>
<dbReference type="PROSITE" id="PS00953">
    <property type="entry name" value="GLYCOSYL_HYDROL_F25_1"/>
    <property type="match status" value="1"/>
</dbReference>
<keyword evidence="5" id="KW-0732">Signal</keyword>
<gene>
    <name evidence="6" type="ORF">C6P11_06855</name>
</gene>
<organism evidence="6 7">
    <name type="scientific">Weissella confusa</name>
    <name type="common">Lactobacillus confusus</name>
    <dbReference type="NCBI Taxonomy" id="1583"/>
    <lineage>
        <taxon>Bacteria</taxon>
        <taxon>Bacillati</taxon>
        <taxon>Bacillota</taxon>
        <taxon>Bacilli</taxon>
        <taxon>Lactobacillales</taxon>
        <taxon>Lactobacillaceae</taxon>
        <taxon>Weissella</taxon>
    </lineage>
</organism>
<proteinExistence type="inferred from homology"/>
<keyword evidence="2 4" id="KW-0378">Hydrolase</keyword>
<protein>
    <recommendedName>
        <fullName evidence="4">Lysozyme</fullName>
        <ecNumber evidence="4">3.2.1.17</ecNumber>
    </recommendedName>
</protein>
<dbReference type="SUPFAM" id="SSF51445">
    <property type="entry name" value="(Trans)glycosidases"/>
    <property type="match status" value="1"/>
</dbReference>
<dbReference type="Proteomes" id="UP000297646">
    <property type="component" value="Unassembled WGS sequence"/>
</dbReference>
<comment type="catalytic activity">
    <reaction evidence="4">
        <text>Hydrolysis of (1-&gt;4)-beta-linkages between N-acetylmuramic acid and N-acetyl-D-glucosamine residues in a peptidoglycan and between N-acetyl-D-glucosamine residues in chitodextrins.</text>
        <dbReference type="EC" id="3.2.1.17"/>
    </reaction>
</comment>
<dbReference type="InterPro" id="IPR002053">
    <property type="entry name" value="Glyco_hydro_25"/>
</dbReference>
<dbReference type="PROSITE" id="PS51904">
    <property type="entry name" value="GLYCOSYL_HYDROL_F25_2"/>
    <property type="match status" value="1"/>
</dbReference>
<dbReference type="PANTHER" id="PTHR34135">
    <property type="entry name" value="LYSOZYME"/>
    <property type="match status" value="1"/>
</dbReference>
<evidence type="ECO:0000313" key="7">
    <source>
        <dbReference type="Proteomes" id="UP000297646"/>
    </source>
</evidence>
<dbReference type="InterPro" id="IPR018077">
    <property type="entry name" value="Glyco_hydro_fam25_subgr"/>
</dbReference>
<evidence type="ECO:0000256" key="4">
    <source>
        <dbReference type="RuleBase" id="RU361176"/>
    </source>
</evidence>
<evidence type="ECO:0000256" key="5">
    <source>
        <dbReference type="SAM" id="SignalP"/>
    </source>
</evidence>
<dbReference type="GO" id="GO:0009253">
    <property type="term" value="P:peptidoglycan catabolic process"/>
    <property type="evidence" value="ECO:0007669"/>
    <property type="project" value="InterPro"/>
</dbReference>
<evidence type="ECO:0000256" key="3">
    <source>
        <dbReference type="ARBA" id="ARBA00023295"/>
    </source>
</evidence>
<keyword evidence="3 4" id="KW-0326">Glycosidase</keyword>
<dbReference type="GO" id="GO:0016998">
    <property type="term" value="P:cell wall macromolecule catabolic process"/>
    <property type="evidence" value="ECO:0007669"/>
    <property type="project" value="InterPro"/>
</dbReference>
<dbReference type="Gene3D" id="2.10.270.10">
    <property type="entry name" value="Cholin Binding"/>
    <property type="match status" value="3"/>
</dbReference>
<reference evidence="6 7" key="1">
    <citation type="submission" date="2018-03" db="EMBL/GenBank/DDBJ databases">
        <title>Genome sequencing of Weissella confusa isolates.</title>
        <authorList>
            <person name="Kajala I."/>
            <person name="Baruah R."/>
            <person name="Bergsveinson J."/>
            <person name="Juvonen R."/>
            <person name="Ziola B."/>
        </authorList>
    </citation>
    <scope>NUCLEOTIDE SEQUENCE [LARGE SCALE GENOMIC DNA]</scope>
    <source>
        <strain evidence="6 7">VTT E-062653</strain>
    </source>
</reference>
<evidence type="ECO:0000256" key="2">
    <source>
        <dbReference type="ARBA" id="ARBA00022801"/>
    </source>
</evidence>
<dbReference type="AlphaFoldDB" id="A0A4Z0RYK6"/>
<dbReference type="InterPro" id="IPR008270">
    <property type="entry name" value="Glyco_hydro_25_AS"/>
</dbReference>
<dbReference type="Gene3D" id="3.20.20.80">
    <property type="entry name" value="Glycosidases"/>
    <property type="match status" value="1"/>
</dbReference>
<dbReference type="GO" id="GO:0003796">
    <property type="term" value="F:lysozyme activity"/>
    <property type="evidence" value="ECO:0007669"/>
    <property type="project" value="UniProtKB-EC"/>
</dbReference>
<sequence length="549" mass="61358">MNFKKVLFGAAAATVAVSGVSLMPLTSAFAADGIPTITAGDSNVPAMDVVDVASYQGNLSVSAYNTMKKYGVKAVIVKVSEGTNYVNPYASTQIKNAQAAGLAVGVYHYSRFSNASGAKAEANYFAKQVAALGLPKSTLMVDDLEDSSTSGSGSTTNANAFKSQLSANGYDNQMLYTYPSYMSATGLNVSSYGNDRVWMASYPFAPNKNNLWYTNYGAWQWNSATKFPGVNGFFDVSKDYSGKLSSSAMTGYLQDKDGNWYWFENGVKYTGFRFYMGTYYYFKQGVRQENQWVSQWGNTYYVGADGRAYDGVRTIDGKKYFFGNDNTFNLRTNQIVKVDNVDYRATADGVLTPNSGYHYDGSQYNGGYRWYENGQLYTGFRYYMGTYYWFVDGVRQNEGWRQAWGLTYWTDNQGRAVQGLRTLEGKQYYFGNDGTYNMRKNQVVTTGSEGGVDVKYRAGADGTLSPYSGYQNDGTGWYWFENGAKYTGFRMYYGAYCYFENGVRQENQWVSQWGHKYYVGADGRTVQGSNVNINGQTYNFGTDGTFYLR</sequence>
<dbReference type="PANTHER" id="PTHR34135:SF2">
    <property type="entry name" value="LYSOZYME"/>
    <property type="match status" value="1"/>
</dbReference>
<dbReference type="SMART" id="SM00641">
    <property type="entry name" value="Glyco_25"/>
    <property type="match status" value="1"/>
</dbReference>
<dbReference type="EMBL" id="PVSN01000044">
    <property type="protein sequence ID" value="TGE72096.1"/>
    <property type="molecule type" value="Genomic_DNA"/>
</dbReference>
<comment type="similarity">
    <text evidence="1 4">Belongs to the glycosyl hydrolase 25 family.</text>
</comment>
<feature type="chain" id="PRO_5021308034" description="Lysozyme" evidence="5">
    <location>
        <begin position="31"/>
        <end position="549"/>
    </location>
</feature>
<dbReference type="GO" id="GO:0016052">
    <property type="term" value="P:carbohydrate catabolic process"/>
    <property type="evidence" value="ECO:0007669"/>
    <property type="project" value="TreeGrafter"/>
</dbReference>
<dbReference type="OrthoDB" id="2173042at2"/>
<dbReference type="InterPro" id="IPR017853">
    <property type="entry name" value="GH"/>
</dbReference>
<dbReference type="SUPFAM" id="SSF69360">
    <property type="entry name" value="Cell wall binding repeat"/>
    <property type="match status" value="1"/>
</dbReference>
<dbReference type="Pfam" id="PF01183">
    <property type="entry name" value="Glyco_hydro_25"/>
    <property type="match status" value="1"/>
</dbReference>
<feature type="signal peptide" evidence="5">
    <location>
        <begin position="1"/>
        <end position="30"/>
    </location>
</feature>
<dbReference type="RefSeq" id="WP_135519774.1">
    <property type="nucleotide sequence ID" value="NZ_PVSN01000044.1"/>
</dbReference>
<evidence type="ECO:0000256" key="1">
    <source>
        <dbReference type="ARBA" id="ARBA00010646"/>
    </source>
</evidence>
<comment type="caution">
    <text evidence="6">The sequence shown here is derived from an EMBL/GenBank/DDBJ whole genome shotgun (WGS) entry which is preliminary data.</text>
</comment>
<dbReference type="EC" id="3.2.1.17" evidence="4"/>
<evidence type="ECO:0000313" key="6">
    <source>
        <dbReference type="EMBL" id="TGE72096.1"/>
    </source>
</evidence>
<name>A0A4Z0RYK6_WEICO</name>